<proteinExistence type="predicted"/>
<sequence>MRQLPLFHTIAGQPVIVLGAGEMAEPKRRLVERAGGRVVAELQEGLDEGARLAFVAHDDAAMCEADAIRLRCAGLLVNVVDRPELCDFTTPSILDRTPVLVAVGTGGASAGLAKQLRLRLERLLPASLGTLADKLFAARDAIRNRFPTMPERRRALDAALTEGGSLDPFDADSANRIDAWLADGQTTPEQAFEFVLTSDDPDDLTLRQARLLGIADTVVSDPDIPAAIIARARADAERLTLPVPAPLPPGVTVILQRKL</sequence>
<evidence type="ECO:0000313" key="7">
    <source>
        <dbReference type="EMBL" id="RJY07987.1"/>
    </source>
</evidence>
<dbReference type="InterPro" id="IPR036291">
    <property type="entry name" value="NAD(P)-bd_dom_sf"/>
</dbReference>
<dbReference type="EC" id="1.3.1.76" evidence="2"/>
<dbReference type="GO" id="GO:0043115">
    <property type="term" value="F:precorrin-2 dehydrogenase activity"/>
    <property type="evidence" value="ECO:0007669"/>
    <property type="project" value="UniProtKB-EC"/>
</dbReference>
<keyword evidence="5" id="KW-0627">Porphyrin biosynthesis</keyword>
<evidence type="ECO:0000256" key="2">
    <source>
        <dbReference type="ARBA" id="ARBA00012400"/>
    </source>
</evidence>
<keyword evidence="3" id="KW-0560">Oxidoreductase</keyword>
<dbReference type="AlphaFoldDB" id="A0A419RQE1"/>
<evidence type="ECO:0000256" key="3">
    <source>
        <dbReference type="ARBA" id="ARBA00023002"/>
    </source>
</evidence>
<evidence type="ECO:0000256" key="1">
    <source>
        <dbReference type="ARBA" id="ARBA00005010"/>
    </source>
</evidence>
<dbReference type="OrthoDB" id="9815856at2"/>
<dbReference type="InterPro" id="IPR006367">
    <property type="entry name" value="Sirohaem_synthase_N"/>
</dbReference>
<accession>A0A419RQE1</accession>
<comment type="pathway">
    <text evidence="1">Porphyrin-containing compound metabolism; siroheme biosynthesis; sirohydrochlorin from precorrin-2: step 1/1.</text>
</comment>
<evidence type="ECO:0000256" key="5">
    <source>
        <dbReference type="ARBA" id="ARBA00023244"/>
    </source>
</evidence>
<dbReference type="NCBIfam" id="TIGR01470">
    <property type="entry name" value="cysG_Nterm"/>
    <property type="match status" value="1"/>
</dbReference>
<evidence type="ECO:0000256" key="6">
    <source>
        <dbReference type="ARBA" id="ARBA00047561"/>
    </source>
</evidence>
<dbReference type="SUPFAM" id="SSF75615">
    <property type="entry name" value="Siroheme synthase middle domains-like"/>
    <property type="match status" value="1"/>
</dbReference>
<dbReference type="PANTHER" id="PTHR35330:SF1">
    <property type="entry name" value="SIROHEME BIOSYNTHESIS PROTEIN MET8"/>
    <property type="match status" value="1"/>
</dbReference>
<protein>
    <recommendedName>
        <fullName evidence="2">precorrin-2 dehydrogenase</fullName>
        <ecNumber evidence="2">1.3.1.76</ecNumber>
    </recommendedName>
</protein>
<dbReference type="Gene3D" id="3.30.160.110">
    <property type="entry name" value="Siroheme synthase, domain 2"/>
    <property type="match status" value="1"/>
</dbReference>
<dbReference type="EMBL" id="RAHX01000001">
    <property type="protein sequence ID" value="RJY07987.1"/>
    <property type="molecule type" value="Genomic_DNA"/>
</dbReference>
<keyword evidence="4" id="KW-0520">NAD</keyword>
<comment type="catalytic activity">
    <reaction evidence="6">
        <text>precorrin-2 + NAD(+) = sirohydrochlorin + NADH + 2 H(+)</text>
        <dbReference type="Rhea" id="RHEA:15613"/>
        <dbReference type="ChEBI" id="CHEBI:15378"/>
        <dbReference type="ChEBI" id="CHEBI:57540"/>
        <dbReference type="ChEBI" id="CHEBI:57945"/>
        <dbReference type="ChEBI" id="CHEBI:58351"/>
        <dbReference type="ChEBI" id="CHEBI:58827"/>
        <dbReference type="EC" id="1.3.1.76"/>
    </reaction>
</comment>
<dbReference type="PANTHER" id="PTHR35330">
    <property type="entry name" value="SIROHEME BIOSYNTHESIS PROTEIN MET8"/>
    <property type="match status" value="1"/>
</dbReference>
<evidence type="ECO:0000256" key="4">
    <source>
        <dbReference type="ARBA" id="ARBA00023027"/>
    </source>
</evidence>
<dbReference type="Pfam" id="PF13241">
    <property type="entry name" value="NAD_binding_7"/>
    <property type="match status" value="1"/>
</dbReference>
<reference evidence="7 8" key="1">
    <citation type="journal article" date="2017" name="Int. J. Syst. Evol. Microbiol.">
        <title>Erythrobacter aquimixticola sp. nov., isolated from the junction between the ocean and a freshwater spring.</title>
        <authorList>
            <person name="Park S."/>
            <person name="Jung Y.T."/>
            <person name="Choi S.J."/>
            <person name="Yoon J.H."/>
        </authorList>
    </citation>
    <scope>NUCLEOTIDE SEQUENCE [LARGE SCALE GENOMIC DNA]</scope>
    <source>
        <strain evidence="7 8">JSSK-14</strain>
    </source>
</reference>
<dbReference type="RefSeq" id="WP_120046877.1">
    <property type="nucleotide sequence ID" value="NZ_RAHX01000001.1"/>
</dbReference>
<dbReference type="InterPro" id="IPR028161">
    <property type="entry name" value="Met8-like"/>
</dbReference>
<evidence type="ECO:0000313" key="8">
    <source>
        <dbReference type="Proteomes" id="UP000285232"/>
    </source>
</evidence>
<dbReference type="GO" id="GO:0004325">
    <property type="term" value="F:ferrochelatase activity"/>
    <property type="evidence" value="ECO:0007669"/>
    <property type="project" value="InterPro"/>
</dbReference>
<dbReference type="SUPFAM" id="SSF51735">
    <property type="entry name" value="NAD(P)-binding Rossmann-fold domains"/>
    <property type="match status" value="1"/>
</dbReference>
<dbReference type="GO" id="GO:0019354">
    <property type="term" value="P:siroheme biosynthetic process"/>
    <property type="evidence" value="ECO:0007669"/>
    <property type="project" value="UniProtKB-UniPathway"/>
</dbReference>
<name>A0A419RQE1_9SPHN</name>
<keyword evidence="8" id="KW-1185">Reference proteome</keyword>
<comment type="caution">
    <text evidence="7">The sequence shown here is derived from an EMBL/GenBank/DDBJ whole genome shotgun (WGS) entry which is preliminary data.</text>
</comment>
<dbReference type="UniPathway" id="UPA00262">
    <property type="reaction ID" value="UER00222"/>
</dbReference>
<dbReference type="Proteomes" id="UP000285232">
    <property type="component" value="Unassembled WGS sequence"/>
</dbReference>
<gene>
    <name evidence="7" type="ORF">D6201_00230</name>
</gene>
<organism evidence="7 8">
    <name type="scientific">Aurantiacibacter aquimixticola</name>
    <dbReference type="NCBI Taxonomy" id="1958945"/>
    <lineage>
        <taxon>Bacteria</taxon>
        <taxon>Pseudomonadati</taxon>
        <taxon>Pseudomonadota</taxon>
        <taxon>Alphaproteobacteria</taxon>
        <taxon>Sphingomonadales</taxon>
        <taxon>Erythrobacteraceae</taxon>
        <taxon>Aurantiacibacter</taxon>
    </lineage>
</organism>